<dbReference type="EMBL" id="GBRH01273683">
    <property type="protein sequence ID" value="JAD24212.1"/>
    <property type="molecule type" value="Transcribed_RNA"/>
</dbReference>
<evidence type="ECO:0000313" key="1">
    <source>
        <dbReference type="EMBL" id="JAD24212.1"/>
    </source>
</evidence>
<dbReference type="AlphaFoldDB" id="A0A0A8YNG0"/>
<reference evidence="1" key="1">
    <citation type="submission" date="2014-09" db="EMBL/GenBank/DDBJ databases">
        <authorList>
            <person name="Magalhaes I.L.F."/>
            <person name="Oliveira U."/>
            <person name="Santos F.R."/>
            <person name="Vidigal T.H.D.A."/>
            <person name="Brescovit A.D."/>
            <person name="Santos A.J."/>
        </authorList>
    </citation>
    <scope>NUCLEOTIDE SEQUENCE</scope>
    <source>
        <tissue evidence="1">Shoot tissue taken approximately 20 cm above the soil surface</tissue>
    </source>
</reference>
<sequence length="30" mass="3242">MDSTVLVELLSVSKNSRSLHCIGGEVLLIK</sequence>
<accession>A0A0A8YNG0</accession>
<protein>
    <submittedName>
        <fullName evidence="1">Uncharacterized protein</fullName>
    </submittedName>
</protein>
<name>A0A0A8YNG0_ARUDO</name>
<reference evidence="1" key="2">
    <citation type="journal article" date="2015" name="Data Brief">
        <title>Shoot transcriptome of the giant reed, Arundo donax.</title>
        <authorList>
            <person name="Barrero R.A."/>
            <person name="Guerrero F.D."/>
            <person name="Moolhuijzen P."/>
            <person name="Goolsby J.A."/>
            <person name="Tidwell J."/>
            <person name="Bellgard S.E."/>
            <person name="Bellgard M.I."/>
        </authorList>
    </citation>
    <scope>NUCLEOTIDE SEQUENCE</scope>
    <source>
        <tissue evidence="1">Shoot tissue taken approximately 20 cm above the soil surface</tissue>
    </source>
</reference>
<organism evidence="1">
    <name type="scientific">Arundo donax</name>
    <name type="common">Giant reed</name>
    <name type="synonym">Donax arundinaceus</name>
    <dbReference type="NCBI Taxonomy" id="35708"/>
    <lineage>
        <taxon>Eukaryota</taxon>
        <taxon>Viridiplantae</taxon>
        <taxon>Streptophyta</taxon>
        <taxon>Embryophyta</taxon>
        <taxon>Tracheophyta</taxon>
        <taxon>Spermatophyta</taxon>
        <taxon>Magnoliopsida</taxon>
        <taxon>Liliopsida</taxon>
        <taxon>Poales</taxon>
        <taxon>Poaceae</taxon>
        <taxon>PACMAD clade</taxon>
        <taxon>Arundinoideae</taxon>
        <taxon>Arundineae</taxon>
        <taxon>Arundo</taxon>
    </lineage>
</organism>
<proteinExistence type="predicted"/>